<accession>A0A5C6SI19</accession>
<dbReference type="InterPro" id="IPR056632">
    <property type="entry name" value="DUF7730"/>
</dbReference>
<proteinExistence type="predicted"/>
<comment type="caution">
    <text evidence="2">The sequence shown here is derived from an EMBL/GenBank/DDBJ whole genome shotgun (WGS) entry which is preliminary data.</text>
</comment>
<feature type="domain" description="DUF7730" evidence="1">
    <location>
        <begin position="85"/>
        <end position="293"/>
    </location>
</feature>
<dbReference type="EMBL" id="VMNF01000014">
    <property type="protein sequence ID" value="TXB97558.1"/>
    <property type="molecule type" value="Genomic_DNA"/>
</dbReference>
<protein>
    <recommendedName>
        <fullName evidence="1">DUF7730 domain-containing protein</fullName>
    </recommendedName>
</protein>
<dbReference type="PANTHER" id="PTHR38790">
    <property type="entry name" value="2EXR DOMAIN-CONTAINING PROTEIN-RELATED"/>
    <property type="match status" value="1"/>
</dbReference>
<reference evidence="2 3" key="1">
    <citation type="submission" date="2019-07" db="EMBL/GenBank/DDBJ databases">
        <title>The First High-Quality Draft Genome Sequence of the Causal Agent of the Current Panama Disease Epidemic.</title>
        <authorList>
            <person name="Warmington R.J."/>
            <person name="Kay W."/>
            <person name="Jeffries A."/>
            <person name="Bebber D."/>
            <person name="Moore K."/>
            <person name="Studholme D.J."/>
        </authorList>
    </citation>
    <scope>NUCLEOTIDE SEQUENCE [LARGE SCALE GENOMIC DNA]</scope>
    <source>
        <strain evidence="2 3">TR4</strain>
    </source>
</reference>
<name>A0A5C6SI19_FUSOC</name>
<gene>
    <name evidence="2" type="ORF">FocTR4_00011790</name>
</gene>
<dbReference type="Proteomes" id="UP000321331">
    <property type="component" value="Unassembled WGS sequence"/>
</dbReference>
<evidence type="ECO:0000259" key="1">
    <source>
        <dbReference type="Pfam" id="PF24864"/>
    </source>
</evidence>
<organism evidence="2 3">
    <name type="scientific">Fusarium oxysporum f. sp. cubense</name>
    <dbReference type="NCBI Taxonomy" id="61366"/>
    <lineage>
        <taxon>Eukaryota</taxon>
        <taxon>Fungi</taxon>
        <taxon>Dikarya</taxon>
        <taxon>Ascomycota</taxon>
        <taxon>Pezizomycotina</taxon>
        <taxon>Sordariomycetes</taxon>
        <taxon>Hypocreomycetidae</taxon>
        <taxon>Hypocreales</taxon>
        <taxon>Nectriaceae</taxon>
        <taxon>Fusarium</taxon>
        <taxon>Fusarium oxysporum species complex</taxon>
    </lineage>
</organism>
<evidence type="ECO:0000313" key="3">
    <source>
        <dbReference type="Proteomes" id="UP000321331"/>
    </source>
</evidence>
<evidence type="ECO:0000313" key="2">
    <source>
        <dbReference type="EMBL" id="TXB97558.1"/>
    </source>
</evidence>
<dbReference type="Pfam" id="PF24864">
    <property type="entry name" value="DUF7730"/>
    <property type="match status" value="1"/>
</dbReference>
<dbReference type="AlphaFoldDB" id="A0A5C6SI19"/>
<sequence>MDFLNRLLGRNTDTKYKYRGAKLPKEPLTPREIEEMHRKLHPDTHIDNAAEPKPIFDPRDWSVPYTQSLEEQFSAASADGSLQEAQSKSLLFARLPLEVRMQIWRLVVGSHKVHLTVHRGRLRQSAFESEGYQWLPQRGLLRVPLVCRAAYMESISYLYSDNTFCFGFGQASSKSALTSLDTMLPKQHIASMQHIEVGWHLFGGVSQYYDSHPQAWDITLDVPAPETEALWNNVCAELIELSHLRTLRIVVWISGDGRAQFVGMERGMLTPLLVMGHLERFDVHLPWKQDDLELWNDAPFKVSRRFRVKEMYGVSIPLPGDDFYWSGSAAQHRIYRDRRETVAGYLNTYNKPHIRYRTLFSSVHKARSLIEVYRTLSLLSDNPYNSLPTAAHRAPIPYRRYTVGSDRLGEVAASQRKCSTALVFGIRYSNAFYSGRRGDGMSTMRLFAFLEVYHALDDRAYCSDRF</sequence>